<sequence length="570" mass="61156">MYCVLQAFSWSKHRSIHSKFLGLPQQLLTVFCCKFNGRSISQTQKVADELLQKETSKLRRPSASFESHSNCRSSQGVESTAGLMDRTGDCPRGVRFFGRVSRGNYDIFVGARMAFILRHDHCGRVQTVVVWRRHRVQRGRHGDGCTENWCPNKSVEENRRRLFGSCEAFRCLLNVRGKEVLYIGDHIFGDVLRSKTKNTAQFGFVFCEWFVNYAFSSADSFGLIHHWYANSLNTWGSLSQSNNSAFIKVGALLANGIVFSGIQDEVDPAYALLTAELMGKDLPLRVAATFGLGLAYANSKRDAARPGTRALSHSCQGGHGRHVLNDPEPGATPEVKALAALSLGLVAGAQPLATGGALCSANTSNTTNNNCRAEDRHPGTGPGAGVAGGTGAPNSSIAAASTAAATGAEMAAAQQRCFRKKGDVGGGGGGGRKPPGAGGLSDSDAAEHGAARADFFAYFMSLMRSNSAESGADSPVLEYTALRNVAFVAVLEHGIGIGDGDGTDEVANDDEETPMEVDGIRAKPNTSHVRKLRRFYRRSSSISYPTLSTAEQHFALPVGPTHHNLLVQHC</sequence>
<dbReference type="GO" id="GO:0046872">
    <property type="term" value="F:metal ion binding"/>
    <property type="evidence" value="ECO:0007669"/>
    <property type="project" value="UniProtKB-KW"/>
</dbReference>
<evidence type="ECO:0000256" key="1">
    <source>
        <dbReference type="ARBA" id="ARBA00022723"/>
    </source>
</evidence>
<feature type="compositionally biased region" description="Gly residues" evidence="4">
    <location>
        <begin position="424"/>
        <end position="439"/>
    </location>
</feature>
<dbReference type="Proteomes" id="UP001620626">
    <property type="component" value="Unassembled WGS sequence"/>
</dbReference>
<feature type="region of interest" description="Disordered" evidence="4">
    <location>
        <begin position="421"/>
        <end position="445"/>
    </location>
</feature>
<dbReference type="Gene3D" id="1.25.10.10">
    <property type="entry name" value="Leucine-rich Repeat Variant"/>
    <property type="match status" value="1"/>
</dbReference>
<keyword evidence="2" id="KW-0378">Hydrolase</keyword>
<dbReference type="AlphaFoldDB" id="A0ABD2JYD8"/>
<protein>
    <submittedName>
        <fullName evidence="5">Uncharacterized protein</fullName>
    </submittedName>
</protein>
<accession>A0ABD2JYD8</accession>
<keyword evidence="6" id="KW-1185">Reference proteome</keyword>
<keyword evidence="3" id="KW-0460">Magnesium</keyword>
<evidence type="ECO:0000256" key="4">
    <source>
        <dbReference type="SAM" id="MobiDB-lite"/>
    </source>
</evidence>
<reference evidence="5 6" key="1">
    <citation type="submission" date="2024-10" db="EMBL/GenBank/DDBJ databases">
        <authorList>
            <person name="Kim D."/>
        </authorList>
    </citation>
    <scope>NUCLEOTIDE SEQUENCE [LARGE SCALE GENOMIC DNA]</scope>
    <source>
        <strain evidence="5">BH-2024</strain>
    </source>
</reference>
<dbReference type="Pfam" id="PF05761">
    <property type="entry name" value="5_nucleotid"/>
    <property type="match status" value="1"/>
</dbReference>
<name>A0ABD2JYD8_9BILA</name>
<dbReference type="SUPFAM" id="SSF56784">
    <property type="entry name" value="HAD-like"/>
    <property type="match status" value="1"/>
</dbReference>
<dbReference type="InterPro" id="IPR036412">
    <property type="entry name" value="HAD-like_sf"/>
</dbReference>
<feature type="compositionally biased region" description="Gly residues" evidence="4">
    <location>
        <begin position="380"/>
        <end position="391"/>
    </location>
</feature>
<comment type="caution">
    <text evidence="5">The sequence shown here is derived from an EMBL/GenBank/DDBJ whole genome shotgun (WGS) entry which is preliminary data.</text>
</comment>
<evidence type="ECO:0000256" key="3">
    <source>
        <dbReference type="ARBA" id="ARBA00022842"/>
    </source>
</evidence>
<evidence type="ECO:0000313" key="6">
    <source>
        <dbReference type="Proteomes" id="UP001620626"/>
    </source>
</evidence>
<feature type="region of interest" description="Disordered" evidence="4">
    <location>
        <begin position="369"/>
        <end position="392"/>
    </location>
</feature>
<keyword evidence="1" id="KW-0479">Metal-binding</keyword>
<feature type="region of interest" description="Disordered" evidence="4">
    <location>
        <begin position="307"/>
        <end position="331"/>
    </location>
</feature>
<dbReference type="InterPro" id="IPR011989">
    <property type="entry name" value="ARM-like"/>
</dbReference>
<evidence type="ECO:0000313" key="5">
    <source>
        <dbReference type="EMBL" id="KAL3095655.1"/>
    </source>
</evidence>
<proteinExistence type="predicted"/>
<evidence type="ECO:0000256" key="2">
    <source>
        <dbReference type="ARBA" id="ARBA00022801"/>
    </source>
</evidence>
<dbReference type="InterPro" id="IPR008380">
    <property type="entry name" value="HAD-SF_hydro_IG_5-nucl"/>
</dbReference>
<gene>
    <name evidence="5" type="ORF">niasHT_029158</name>
</gene>
<organism evidence="5 6">
    <name type="scientific">Heterodera trifolii</name>
    <dbReference type="NCBI Taxonomy" id="157864"/>
    <lineage>
        <taxon>Eukaryota</taxon>
        <taxon>Metazoa</taxon>
        <taxon>Ecdysozoa</taxon>
        <taxon>Nematoda</taxon>
        <taxon>Chromadorea</taxon>
        <taxon>Rhabditida</taxon>
        <taxon>Tylenchina</taxon>
        <taxon>Tylenchomorpha</taxon>
        <taxon>Tylenchoidea</taxon>
        <taxon>Heteroderidae</taxon>
        <taxon>Heteroderinae</taxon>
        <taxon>Heterodera</taxon>
    </lineage>
</organism>
<dbReference type="GO" id="GO:0016787">
    <property type="term" value="F:hydrolase activity"/>
    <property type="evidence" value="ECO:0007669"/>
    <property type="project" value="UniProtKB-KW"/>
</dbReference>
<dbReference type="EMBL" id="JBICBT010000878">
    <property type="protein sequence ID" value="KAL3095655.1"/>
    <property type="molecule type" value="Genomic_DNA"/>
</dbReference>